<feature type="compositionally biased region" description="Polar residues" evidence="1">
    <location>
        <begin position="303"/>
        <end position="314"/>
    </location>
</feature>
<dbReference type="EMBL" id="BKCJ010276797">
    <property type="protein sequence ID" value="GEZ42052.1"/>
    <property type="molecule type" value="Genomic_DNA"/>
</dbReference>
<dbReference type="Pfam" id="PF25597">
    <property type="entry name" value="SH3_retrovirus"/>
    <property type="match status" value="1"/>
</dbReference>
<feature type="region of interest" description="Disordered" evidence="1">
    <location>
        <begin position="303"/>
        <end position="322"/>
    </location>
</feature>
<gene>
    <name evidence="3" type="ORF">Tci_514025</name>
</gene>
<feature type="non-terminal residue" evidence="3">
    <location>
        <position position="1"/>
    </location>
</feature>
<feature type="non-terminal residue" evidence="3">
    <location>
        <position position="482"/>
    </location>
</feature>
<feature type="compositionally biased region" description="Polar residues" evidence="1">
    <location>
        <begin position="1"/>
        <end position="15"/>
    </location>
</feature>
<feature type="compositionally biased region" description="Polar residues" evidence="1">
    <location>
        <begin position="339"/>
        <end position="355"/>
    </location>
</feature>
<feature type="region of interest" description="Disordered" evidence="1">
    <location>
        <begin position="1"/>
        <end position="31"/>
    </location>
</feature>
<evidence type="ECO:0000256" key="1">
    <source>
        <dbReference type="SAM" id="MobiDB-lite"/>
    </source>
</evidence>
<dbReference type="AlphaFoldDB" id="A0A699ID19"/>
<evidence type="ECO:0000259" key="2">
    <source>
        <dbReference type="Pfam" id="PF25597"/>
    </source>
</evidence>
<proteinExistence type="predicted"/>
<reference evidence="3" key="1">
    <citation type="journal article" date="2019" name="Sci. Rep.">
        <title>Draft genome of Tanacetum cinerariifolium, the natural source of mosquito coil.</title>
        <authorList>
            <person name="Yamashiro T."/>
            <person name="Shiraishi A."/>
            <person name="Satake H."/>
            <person name="Nakayama K."/>
        </authorList>
    </citation>
    <scope>NUCLEOTIDE SEQUENCE</scope>
</reference>
<sequence length="482" mass="54754">NGNSIPKTQSVNNVETVIPPTTAKEKLQRRNEVKARSTLMMGLPYEHQLKFNSFKDAKSLLEAIEKRFGGLEELFNKPKTKKSKDKSNDVEPESIRKDSDAPIIKDWVSDDEEEKVEKKEVKPSINWINFVKATTDNNARETVRNGKQPKQNTHRKRDYKEINGRYVAFGGNPKGGKITGKGKFKTRKLDFENVYFVRELKFNLFSVSQICDKKYSYLFTDTECIVLSPNFKLIDENQILLRVPRQNNMYSIDLKNIVPTGGKFDGKVDEGFFVGYSLNSKAFKVFNSRTRIVEENLHVRFSENTPNNVGTKASNGAGKENEPKRDYILLPLWTTNSPFSTTSKSSQDNEFQPSNDGAKKVDKDLRKENKCNDQGEEDSTNSTNRVNIVTSNTNVASSSRVNVVGTNISIDLSPDPNMPSLEDIGIFEDSHDDEDVFGEEANFHNLDFTFQVSHIPTTRIHKDHPLEQVIGDLHSAPQTRRM</sequence>
<feature type="region of interest" description="Disordered" evidence="1">
    <location>
        <begin position="339"/>
        <end position="386"/>
    </location>
</feature>
<feature type="compositionally biased region" description="Basic and acidic residues" evidence="1">
    <location>
        <begin position="357"/>
        <end position="373"/>
    </location>
</feature>
<comment type="caution">
    <text evidence="3">The sequence shown here is derived from an EMBL/GenBank/DDBJ whole genome shotgun (WGS) entry which is preliminary data.</text>
</comment>
<accession>A0A699ID19</accession>
<evidence type="ECO:0000313" key="3">
    <source>
        <dbReference type="EMBL" id="GEZ42052.1"/>
    </source>
</evidence>
<organism evidence="3">
    <name type="scientific">Tanacetum cinerariifolium</name>
    <name type="common">Dalmatian daisy</name>
    <name type="synonym">Chrysanthemum cinerariifolium</name>
    <dbReference type="NCBI Taxonomy" id="118510"/>
    <lineage>
        <taxon>Eukaryota</taxon>
        <taxon>Viridiplantae</taxon>
        <taxon>Streptophyta</taxon>
        <taxon>Embryophyta</taxon>
        <taxon>Tracheophyta</taxon>
        <taxon>Spermatophyta</taxon>
        <taxon>Magnoliopsida</taxon>
        <taxon>eudicotyledons</taxon>
        <taxon>Gunneridae</taxon>
        <taxon>Pentapetalae</taxon>
        <taxon>asterids</taxon>
        <taxon>campanulids</taxon>
        <taxon>Asterales</taxon>
        <taxon>Asteraceae</taxon>
        <taxon>Asteroideae</taxon>
        <taxon>Anthemideae</taxon>
        <taxon>Anthemidinae</taxon>
        <taxon>Tanacetum</taxon>
    </lineage>
</organism>
<protein>
    <submittedName>
        <fullName evidence="3">Ribonuclease H-like domain-containing protein</fullName>
    </submittedName>
</protein>
<name>A0A699ID19_TANCI</name>
<feature type="domain" description="Retroviral polymerase SH3-like" evidence="2">
    <location>
        <begin position="260"/>
        <end position="308"/>
    </location>
</feature>
<dbReference type="InterPro" id="IPR057670">
    <property type="entry name" value="SH3_retrovirus"/>
</dbReference>